<protein>
    <submittedName>
        <fullName evidence="1">Uncharacterized protein</fullName>
    </submittedName>
</protein>
<name>A0A517ZE00_9PLAN</name>
<accession>A0A517ZE00</accession>
<keyword evidence="2" id="KW-1185">Reference proteome</keyword>
<dbReference type="AlphaFoldDB" id="A0A517ZE00"/>
<dbReference type="KEGG" id="mri:Mal4_50690"/>
<organism evidence="1 2">
    <name type="scientific">Maioricimonas rarisocia</name>
    <dbReference type="NCBI Taxonomy" id="2528026"/>
    <lineage>
        <taxon>Bacteria</taxon>
        <taxon>Pseudomonadati</taxon>
        <taxon>Planctomycetota</taxon>
        <taxon>Planctomycetia</taxon>
        <taxon>Planctomycetales</taxon>
        <taxon>Planctomycetaceae</taxon>
        <taxon>Maioricimonas</taxon>
    </lineage>
</organism>
<dbReference type="PROSITE" id="PS51257">
    <property type="entry name" value="PROKAR_LIPOPROTEIN"/>
    <property type="match status" value="1"/>
</dbReference>
<reference evidence="1 2" key="1">
    <citation type="submission" date="2019-02" db="EMBL/GenBank/DDBJ databases">
        <title>Deep-cultivation of Planctomycetes and their phenomic and genomic characterization uncovers novel biology.</title>
        <authorList>
            <person name="Wiegand S."/>
            <person name="Jogler M."/>
            <person name="Boedeker C."/>
            <person name="Pinto D."/>
            <person name="Vollmers J."/>
            <person name="Rivas-Marin E."/>
            <person name="Kohn T."/>
            <person name="Peeters S.H."/>
            <person name="Heuer A."/>
            <person name="Rast P."/>
            <person name="Oberbeckmann S."/>
            <person name="Bunk B."/>
            <person name="Jeske O."/>
            <person name="Meyerdierks A."/>
            <person name="Storesund J.E."/>
            <person name="Kallscheuer N."/>
            <person name="Luecker S."/>
            <person name="Lage O.M."/>
            <person name="Pohl T."/>
            <person name="Merkel B.J."/>
            <person name="Hornburger P."/>
            <person name="Mueller R.-W."/>
            <person name="Bruemmer F."/>
            <person name="Labrenz M."/>
            <person name="Spormann A.M."/>
            <person name="Op den Camp H."/>
            <person name="Overmann J."/>
            <person name="Amann R."/>
            <person name="Jetten M.S.M."/>
            <person name="Mascher T."/>
            <person name="Medema M.H."/>
            <person name="Devos D.P."/>
            <person name="Kaster A.-K."/>
            <person name="Ovreas L."/>
            <person name="Rohde M."/>
            <person name="Galperin M.Y."/>
            <person name="Jogler C."/>
        </authorList>
    </citation>
    <scope>NUCLEOTIDE SEQUENCE [LARGE SCALE GENOMIC DNA]</scope>
    <source>
        <strain evidence="1 2">Mal4</strain>
    </source>
</reference>
<proteinExistence type="predicted"/>
<gene>
    <name evidence="1" type="ORF">Mal4_50690</name>
</gene>
<evidence type="ECO:0000313" key="1">
    <source>
        <dbReference type="EMBL" id="QDU40711.1"/>
    </source>
</evidence>
<evidence type="ECO:0000313" key="2">
    <source>
        <dbReference type="Proteomes" id="UP000320496"/>
    </source>
</evidence>
<sequence length="213" mass="22779">MSSRESVPLSCPPSVGGCPGAECDSSDSYEVFPDNLRQSSTEEIVARQGLLNLTGQQQIGGDLSVPAGELLRGWRLVDARARSSRIGKTVLKSRRASHSRDVCRRSLSLPLSNTITTHLPDIDCQPAVSKRFPRIPGAGSRVRSGQAAALCSVCVICGSSAFPAGNARRAAFELPWSTLCWLPSHCRCDAQTGHFMSGSRLLGSISEGTHDDR</sequence>
<dbReference type="Proteomes" id="UP000320496">
    <property type="component" value="Chromosome"/>
</dbReference>
<dbReference type="EMBL" id="CP036275">
    <property type="protein sequence ID" value="QDU40711.1"/>
    <property type="molecule type" value="Genomic_DNA"/>
</dbReference>